<comment type="caution">
    <text evidence="3">The sequence shown here is derived from an EMBL/GenBank/DDBJ whole genome shotgun (WGS) entry which is preliminary data.</text>
</comment>
<accession>A0A9W4DWJ5</accession>
<feature type="domain" description="DUF4232" evidence="2">
    <location>
        <begin position="124"/>
        <end position="235"/>
    </location>
</feature>
<feature type="compositionally biased region" description="Polar residues" evidence="1">
    <location>
        <begin position="105"/>
        <end position="114"/>
    </location>
</feature>
<sequence length="272" mass="26441">MAFGPPGADGGGISTDSSEGKATVSVKSALSSAAVLLVGALALTACQSDSDGTAAGPSSSTTSSPSSAQAGSRTPSASPTTQPASAATSAPASTRPPLTTAPTRKSATAPASTDSDTYAFKHPCAIGALSVHVTVRAGAPTQRVIAVRNTGAHACGLSYYPLVDLDGAASGDGATAVKPLVPGGLGGAPAYVVHAGQTAYAVVDLDPSGASTGTAAGVDELNVLPDGDHMPTAQTLNFPLGKGALVRGPKLGLYRSTVSDAVASMRTADTRP</sequence>
<dbReference type="EMBL" id="CAJSLV010000092">
    <property type="protein sequence ID" value="CAG6397702.1"/>
    <property type="molecule type" value="Genomic_DNA"/>
</dbReference>
<dbReference type="Pfam" id="PF14016">
    <property type="entry name" value="DUF4232"/>
    <property type="match status" value="1"/>
</dbReference>
<evidence type="ECO:0000259" key="2">
    <source>
        <dbReference type="Pfam" id="PF14016"/>
    </source>
</evidence>
<dbReference type="Proteomes" id="UP001152519">
    <property type="component" value="Unassembled WGS sequence"/>
</dbReference>
<evidence type="ECO:0000256" key="1">
    <source>
        <dbReference type="SAM" id="MobiDB-lite"/>
    </source>
</evidence>
<name>A0A9W4DWJ5_9ACTN</name>
<feature type="compositionally biased region" description="Low complexity" evidence="1">
    <location>
        <begin position="48"/>
        <end position="104"/>
    </location>
</feature>
<feature type="region of interest" description="Disordered" evidence="1">
    <location>
        <begin position="1"/>
        <end position="25"/>
    </location>
</feature>
<protein>
    <recommendedName>
        <fullName evidence="2">DUF4232 domain-containing protein</fullName>
    </recommendedName>
</protein>
<organism evidence="3 4">
    <name type="scientific">Actinacidiphila cocklensis</name>
    <dbReference type="NCBI Taxonomy" id="887465"/>
    <lineage>
        <taxon>Bacteria</taxon>
        <taxon>Bacillati</taxon>
        <taxon>Actinomycetota</taxon>
        <taxon>Actinomycetes</taxon>
        <taxon>Kitasatosporales</taxon>
        <taxon>Streptomycetaceae</taxon>
        <taxon>Actinacidiphila</taxon>
    </lineage>
</organism>
<dbReference type="AlphaFoldDB" id="A0A9W4DWJ5"/>
<evidence type="ECO:0000313" key="4">
    <source>
        <dbReference type="Proteomes" id="UP001152519"/>
    </source>
</evidence>
<keyword evidence="4" id="KW-1185">Reference proteome</keyword>
<evidence type="ECO:0000313" key="3">
    <source>
        <dbReference type="EMBL" id="CAG6397702.1"/>
    </source>
</evidence>
<gene>
    <name evidence="3" type="ORF">SCOCK_60035</name>
</gene>
<feature type="region of interest" description="Disordered" evidence="1">
    <location>
        <begin position="48"/>
        <end position="114"/>
    </location>
</feature>
<reference evidence="3" key="1">
    <citation type="submission" date="2021-05" db="EMBL/GenBank/DDBJ databases">
        <authorList>
            <person name="Arsene-Ploetze F."/>
        </authorList>
    </citation>
    <scope>NUCLEOTIDE SEQUENCE</scope>
    <source>
        <strain evidence="3">DSM 42138</strain>
    </source>
</reference>
<dbReference type="InterPro" id="IPR025326">
    <property type="entry name" value="DUF4232"/>
</dbReference>
<proteinExistence type="predicted"/>